<name>A0A7H0IA21_9ACTN</name>
<dbReference type="InterPro" id="IPR046266">
    <property type="entry name" value="DUF6299"/>
</dbReference>
<dbReference type="EMBL" id="CP060828">
    <property type="protein sequence ID" value="QNP69637.1"/>
    <property type="molecule type" value="Genomic_DNA"/>
</dbReference>
<dbReference type="RefSeq" id="WP_187746676.1">
    <property type="nucleotide sequence ID" value="NZ_CP060828.1"/>
</dbReference>
<protein>
    <recommendedName>
        <fullName evidence="2">DUF6299 domain-containing protein</fullName>
    </recommendedName>
</protein>
<reference evidence="3 4" key="1">
    <citation type="submission" date="2020-08" db="EMBL/GenBank/DDBJ databases">
        <title>A novel species.</title>
        <authorList>
            <person name="Gao J."/>
        </authorList>
    </citation>
    <scope>NUCLEOTIDE SEQUENCE [LARGE SCALE GENOMIC DNA]</scope>
    <source>
        <strain evidence="3 4">CRXT-G-22</strain>
    </source>
</reference>
<dbReference type="Proteomes" id="UP000516052">
    <property type="component" value="Chromosome"/>
</dbReference>
<keyword evidence="1" id="KW-0732">Signal</keyword>
<feature type="chain" id="PRO_5039715931" description="DUF6299 domain-containing protein" evidence="1">
    <location>
        <begin position="26"/>
        <end position="148"/>
    </location>
</feature>
<dbReference type="Pfam" id="PF19816">
    <property type="entry name" value="DUF6299"/>
    <property type="match status" value="1"/>
</dbReference>
<evidence type="ECO:0000313" key="4">
    <source>
        <dbReference type="Proteomes" id="UP000516052"/>
    </source>
</evidence>
<evidence type="ECO:0000313" key="3">
    <source>
        <dbReference type="EMBL" id="QNP69637.1"/>
    </source>
</evidence>
<feature type="signal peptide" evidence="1">
    <location>
        <begin position="1"/>
        <end position="25"/>
    </location>
</feature>
<sequence>MTFRSALGTAAGAALLLLSTPTAQATADPYEPMPTHSVTVDPMARITTDGTVTLSGTYRCLATTGPAFISSSVDQDPEGKLRHGIGGTTAICDGAEHTWHNTGRPSPSTLTPGKARAEATLMELTPAPSLPLPHFHARDTREVTLTHP</sequence>
<proteinExistence type="predicted"/>
<evidence type="ECO:0000259" key="2">
    <source>
        <dbReference type="Pfam" id="PF19816"/>
    </source>
</evidence>
<keyword evidence="4" id="KW-1185">Reference proteome</keyword>
<feature type="domain" description="DUF6299" evidence="2">
    <location>
        <begin position="34"/>
        <end position="146"/>
    </location>
</feature>
<dbReference type="KEGG" id="sroi:IAG44_09400"/>
<evidence type="ECO:0000256" key="1">
    <source>
        <dbReference type="SAM" id="SignalP"/>
    </source>
</evidence>
<dbReference type="AlphaFoldDB" id="A0A7H0IA21"/>
<accession>A0A7H0IA21</accession>
<gene>
    <name evidence="3" type="ORF">IAG44_09400</name>
</gene>
<organism evidence="3 4">
    <name type="scientific">Streptomyces roseirectus</name>
    <dbReference type="NCBI Taxonomy" id="2768066"/>
    <lineage>
        <taxon>Bacteria</taxon>
        <taxon>Bacillati</taxon>
        <taxon>Actinomycetota</taxon>
        <taxon>Actinomycetes</taxon>
        <taxon>Kitasatosporales</taxon>
        <taxon>Streptomycetaceae</taxon>
        <taxon>Streptomyces</taxon>
    </lineage>
</organism>